<dbReference type="Proteomes" id="UP001233999">
    <property type="component" value="Unassembled WGS sequence"/>
</dbReference>
<accession>A0AAD8EDU3</accession>
<proteinExistence type="predicted"/>
<feature type="non-terminal residue" evidence="1">
    <location>
        <position position="56"/>
    </location>
</feature>
<name>A0AAD8EDU3_DIPPU</name>
<gene>
    <name evidence="1" type="ORF">L9F63_019981</name>
</gene>
<comment type="caution">
    <text evidence="1">The sequence shown here is derived from an EMBL/GenBank/DDBJ whole genome shotgun (WGS) entry which is preliminary data.</text>
</comment>
<dbReference type="AlphaFoldDB" id="A0AAD8EDU3"/>
<reference evidence="1" key="1">
    <citation type="journal article" date="2023" name="IScience">
        <title>Live-bearing cockroach genome reveals convergent evolutionary mechanisms linked to viviparity in insects and beyond.</title>
        <authorList>
            <person name="Fouks B."/>
            <person name="Harrison M.C."/>
            <person name="Mikhailova A.A."/>
            <person name="Marchal E."/>
            <person name="English S."/>
            <person name="Carruthers M."/>
            <person name="Jennings E.C."/>
            <person name="Chiamaka E.L."/>
            <person name="Frigard R.A."/>
            <person name="Pippel M."/>
            <person name="Attardo G.M."/>
            <person name="Benoit J.B."/>
            <person name="Bornberg-Bauer E."/>
            <person name="Tobe S.S."/>
        </authorList>
    </citation>
    <scope>NUCLEOTIDE SEQUENCE</scope>
    <source>
        <strain evidence="1">Stay&amp;Tobe</strain>
    </source>
</reference>
<keyword evidence="2" id="KW-1185">Reference proteome</keyword>
<dbReference type="EMBL" id="JASPKZ010007168">
    <property type="protein sequence ID" value="KAJ9586376.1"/>
    <property type="molecule type" value="Genomic_DNA"/>
</dbReference>
<organism evidence="1 2">
    <name type="scientific">Diploptera punctata</name>
    <name type="common">Pacific beetle cockroach</name>
    <dbReference type="NCBI Taxonomy" id="6984"/>
    <lineage>
        <taxon>Eukaryota</taxon>
        <taxon>Metazoa</taxon>
        <taxon>Ecdysozoa</taxon>
        <taxon>Arthropoda</taxon>
        <taxon>Hexapoda</taxon>
        <taxon>Insecta</taxon>
        <taxon>Pterygota</taxon>
        <taxon>Neoptera</taxon>
        <taxon>Polyneoptera</taxon>
        <taxon>Dictyoptera</taxon>
        <taxon>Blattodea</taxon>
        <taxon>Blaberoidea</taxon>
        <taxon>Blaberidae</taxon>
        <taxon>Diplopterinae</taxon>
        <taxon>Diploptera</taxon>
    </lineage>
</organism>
<protein>
    <submittedName>
        <fullName evidence="1">Uncharacterized protein</fullName>
    </submittedName>
</protein>
<evidence type="ECO:0000313" key="1">
    <source>
        <dbReference type="EMBL" id="KAJ9586376.1"/>
    </source>
</evidence>
<reference evidence="1" key="2">
    <citation type="submission" date="2023-05" db="EMBL/GenBank/DDBJ databases">
        <authorList>
            <person name="Fouks B."/>
        </authorList>
    </citation>
    <scope>NUCLEOTIDE SEQUENCE</scope>
    <source>
        <strain evidence="1">Stay&amp;Tobe</strain>
        <tissue evidence="1">Testes</tissue>
    </source>
</reference>
<sequence length="56" mass="6219">TSKHRLSGPARICSCAGSYTSNMKHTSHTSRITSNLTQHTDLQGLPYRSVLYSTCY</sequence>
<feature type="non-terminal residue" evidence="1">
    <location>
        <position position="1"/>
    </location>
</feature>
<evidence type="ECO:0000313" key="2">
    <source>
        <dbReference type="Proteomes" id="UP001233999"/>
    </source>
</evidence>